<proteinExistence type="predicted"/>
<reference evidence="2" key="1">
    <citation type="submission" date="2021-10" db="EMBL/GenBank/DDBJ databases">
        <authorList>
            <person name="Dean J.D."/>
            <person name="Kim M.K."/>
            <person name="Newey C.N."/>
            <person name="Stoker T.S."/>
            <person name="Thompson D.W."/>
            <person name="Grose J.H."/>
        </authorList>
    </citation>
    <scope>NUCLEOTIDE SEQUENCE</scope>
    <source>
        <strain evidence="2">BT178</strain>
    </source>
</reference>
<keyword evidence="3" id="KW-1185">Reference proteome</keyword>
<feature type="transmembrane region" description="Helical" evidence="1">
    <location>
        <begin position="125"/>
        <end position="141"/>
    </location>
</feature>
<dbReference type="EMBL" id="JAJADR010000005">
    <property type="protein sequence ID" value="MCB2409866.1"/>
    <property type="molecule type" value="Genomic_DNA"/>
</dbReference>
<keyword evidence="1" id="KW-1133">Transmembrane helix</keyword>
<gene>
    <name evidence="2" type="ORF">LGH74_17885</name>
</gene>
<keyword evidence="1" id="KW-0472">Membrane</keyword>
<evidence type="ECO:0000313" key="3">
    <source>
        <dbReference type="Proteomes" id="UP001165296"/>
    </source>
</evidence>
<feature type="transmembrane region" description="Helical" evidence="1">
    <location>
        <begin position="45"/>
        <end position="66"/>
    </location>
</feature>
<evidence type="ECO:0000256" key="1">
    <source>
        <dbReference type="SAM" id="Phobius"/>
    </source>
</evidence>
<dbReference type="Proteomes" id="UP001165296">
    <property type="component" value="Unassembled WGS sequence"/>
</dbReference>
<evidence type="ECO:0000313" key="2">
    <source>
        <dbReference type="EMBL" id="MCB2409866.1"/>
    </source>
</evidence>
<keyword evidence="1" id="KW-0812">Transmembrane</keyword>
<accession>A0ABS8AWA4</accession>
<feature type="transmembrane region" description="Helical" evidence="1">
    <location>
        <begin position="186"/>
        <end position="207"/>
    </location>
</feature>
<feature type="transmembrane region" description="Helical" evidence="1">
    <location>
        <begin position="147"/>
        <end position="165"/>
    </location>
</feature>
<protein>
    <submittedName>
        <fullName evidence="2">Uncharacterized protein</fullName>
    </submittedName>
</protein>
<organism evidence="2 3">
    <name type="scientific">Hymenobacter lucidus</name>
    <dbReference type="NCBI Taxonomy" id="2880930"/>
    <lineage>
        <taxon>Bacteria</taxon>
        <taxon>Pseudomonadati</taxon>
        <taxon>Bacteroidota</taxon>
        <taxon>Cytophagia</taxon>
        <taxon>Cytophagales</taxon>
        <taxon>Hymenobacteraceae</taxon>
        <taxon>Hymenobacter</taxon>
    </lineage>
</organism>
<sequence length="208" mass="23269">MRKPRSFRLIRSKRAFFATLFVATATVLAVWFVGLRQDWSLFKDSLISISILSVSLFSFLTIGLFLGVKLQDTLGNVTDHIRKFPFADNVPDFGFGSGTGKSGGSDGGGHVEGHGDGCSHDIGDIFLWVMVALLVVVLFWAAAAVVWATFLTCTAVLYWLFFRALRFVFRHSATCRGNFSRSLRYGLTYTTLYVSWLYAIILAVHYLR</sequence>
<name>A0ABS8AWA4_9BACT</name>
<dbReference type="RefSeq" id="WP_226177711.1">
    <property type="nucleotide sequence ID" value="NZ_JAJADR010000005.1"/>
</dbReference>
<comment type="caution">
    <text evidence="2">The sequence shown here is derived from an EMBL/GenBank/DDBJ whole genome shotgun (WGS) entry which is preliminary data.</text>
</comment>